<accession>A0A7S4N4T8</accession>
<gene>
    <name evidence="2" type="ORF">CPOL0286_LOCUS17312</name>
</gene>
<protein>
    <submittedName>
        <fullName evidence="2">Uncharacterized protein</fullName>
    </submittedName>
</protein>
<evidence type="ECO:0000256" key="1">
    <source>
        <dbReference type="SAM" id="MobiDB-lite"/>
    </source>
</evidence>
<feature type="region of interest" description="Disordered" evidence="1">
    <location>
        <begin position="59"/>
        <end position="104"/>
    </location>
</feature>
<sequence>MSDPNFSTRIVAWVLLAAVVYAGKRAIELLSGRQHAPRIASTAASGRGYSPVRGPATVCSGALAPKPKKKKKKKGELEPVVPVDTGDDHKTVIDDDESLSGSYS</sequence>
<dbReference type="AlphaFoldDB" id="A0A7S4N4T8"/>
<dbReference type="EMBL" id="HBKO01037820">
    <property type="protein sequence ID" value="CAE2264798.1"/>
    <property type="molecule type" value="Transcribed_RNA"/>
</dbReference>
<organism evidence="2">
    <name type="scientific">Prymnesium polylepis</name>
    <dbReference type="NCBI Taxonomy" id="72548"/>
    <lineage>
        <taxon>Eukaryota</taxon>
        <taxon>Haptista</taxon>
        <taxon>Haptophyta</taxon>
        <taxon>Prymnesiophyceae</taxon>
        <taxon>Prymnesiales</taxon>
        <taxon>Prymnesiaceae</taxon>
        <taxon>Prymnesium</taxon>
    </lineage>
</organism>
<proteinExistence type="predicted"/>
<evidence type="ECO:0000313" key="2">
    <source>
        <dbReference type="EMBL" id="CAE2264798.1"/>
    </source>
</evidence>
<name>A0A7S4N4T8_9EUKA</name>
<reference evidence="2" key="1">
    <citation type="submission" date="2021-01" db="EMBL/GenBank/DDBJ databases">
        <authorList>
            <person name="Corre E."/>
            <person name="Pelletier E."/>
            <person name="Niang G."/>
            <person name="Scheremetjew M."/>
            <person name="Finn R."/>
            <person name="Kale V."/>
            <person name="Holt S."/>
            <person name="Cochrane G."/>
            <person name="Meng A."/>
            <person name="Brown T."/>
            <person name="Cohen L."/>
        </authorList>
    </citation>
    <scope>NUCLEOTIDE SEQUENCE</scope>
    <source>
        <strain evidence="2">UIO037</strain>
    </source>
</reference>